<feature type="transmembrane region" description="Helical" evidence="3">
    <location>
        <begin position="253"/>
        <end position="268"/>
    </location>
</feature>
<gene>
    <name evidence="6" type="ORF">ENJ10_00830</name>
</gene>
<keyword evidence="3" id="KW-1133">Transmembrane helix</keyword>
<keyword evidence="3" id="KW-0812">Transmembrane</keyword>
<feature type="domain" description="Cytochrome c-type biogenesis protein CcmF C-terminal" evidence="5">
    <location>
        <begin position="321"/>
        <end position="530"/>
    </location>
</feature>
<dbReference type="PANTHER" id="PTHR43653:SF1">
    <property type="entry name" value="CYTOCHROME C-TYPE BIOGENESIS PROTEIN CCMF"/>
    <property type="match status" value="1"/>
</dbReference>
<feature type="transmembrane region" description="Helical" evidence="3">
    <location>
        <begin position="430"/>
        <end position="447"/>
    </location>
</feature>
<feature type="transmembrane region" description="Helical" evidence="3">
    <location>
        <begin position="6"/>
        <end position="27"/>
    </location>
</feature>
<feature type="transmembrane region" description="Helical" evidence="3">
    <location>
        <begin position="453"/>
        <end position="473"/>
    </location>
</feature>
<feature type="transmembrane region" description="Helical" evidence="3">
    <location>
        <begin position="356"/>
        <end position="379"/>
    </location>
</feature>
<feature type="domain" description="Cytochrome c assembly protein" evidence="4">
    <location>
        <begin position="88"/>
        <end position="299"/>
    </location>
</feature>
<dbReference type="InterPro" id="IPR002541">
    <property type="entry name" value="Cyt_c_assembly"/>
</dbReference>
<feature type="transmembrane region" description="Helical" evidence="3">
    <location>
        <begin position="119"/>
        <end position="137"/>
    </location>
</feature>
<feature type="transmembrane region" description="Helical" evidence="3">
    <location>
        <begin position="180"/>
        <end position="199"/>
    </location>
</feature>
<evidence type="ECO:0000256" key="3">
    <source>
        <dbReference type="SAM" id="Phobius"/>
    </source>
</evidence>
<feature type="transmembrane region" description="Helical" evidence="3">
    <location>
        <begin position="485"/>
        <end position="505"/>
    </location>
</feature>
<organism evidence="6">
    <name type="scientific">Caldithrix abyssi</name>
    <dbReference type="NCBI Taxonomy" id="187145"/>
    <lineage>
        <taxon>Bacteria</taxon>
        <taxon>Pseudomonadati</taxon>
        <taxon>Calditrichota</taxon>
        <taxon>Calditrichia</taxon>
        <taxon>Calditrichales</taxon>
        <taxon>Calditrichaceae</taxon>
        <taxon>Caldithrix</taxon>
    </lineage>
</organism>
<evidence type="ECO:0000256" key="2">
    <source>
        <dbReference type="ARBA" id="ARBA00022748"/>
    </source>
</evidence>
<feature type="transmembrane region" description="Helical" evidence="3">
    <location>
        <begin position="280"/>
        <end position="297"/>
    </location>
</feature>
<dbReference type="PANTHER" id="PTHR43653">
    <property type="entry name" value="CYTOCHROME C ASSEMBLY PROTEIN-RELATED"/>
    <property type="match status" value="1"/>
</dbReference>
<feature type="transmembrane region" description="Helical" evidence="3">
    <location>
        <begin position="317"/>
        <end position="336"/>
    </location>
</feature>
<dbReference type="GO" id="GO:0017004">
    <property type="term" value="P:cytochrome complex assembly"/>
    <property type="evidence" value="ECO:0007669"/>
    <property type="project" value="UniProtKB-KW"/>
</dbReference>
<feature type="transmembrane region" description="Helical" evidence="3">
    <location>
        <begin position="399"/>
        <end position="418"/>
    </location>
</feature>
<dbReference type="InterPro" id="IPR003567">
    <property type="entry name" value="Cyt_c_biogenesis"/>
</dbReference>
<feature type="transmembrane region" description="Helical" evidence="3">
    <location>
        <begin position="80"/>
        <end position="107"/>
    </location>
</feature>
<comment type="caution">
    <text evidence="6">The sequence shown here is derived from an EMBL/GenBank/DDBJ whole genome shotgun (WGS) entry which is preliminary data.</text>
</comment>
<evidence type="ECO:0000256" key="1">
    <source>
        <dbReference type="ARBA" id="ARBA00009186"/>
    </source>
</evidence>
<sequence>MIFGIALTALTFVVLLVSTVAYYLYYLRGEESQRTIARNSFYVSAVLILVQSVILMWGIVNHYYEWVYVFSYSSNDLPLYYSISTFWAGQEGTFLLWLLFAAVYGVIIIHMHKEKDEEALVMSFMNLIMAFIVLILIKKNPFMYVWQVNPAGFPAGIPPLDGNGLNPLLQDPYMVVHPPILFAGYSSTMILFAFAMAALIRKKHDDWIKTVYPYTLFVAMTLGAGIILGGYWAYTTLGWGGYWGWDPVENSSLIPWLTSLALFHGILIQRRQGGMKRLNIFLAIITFVLVLYGSFLTRSGVLTDFSVHSFGESELDSYLTAFVFLFLGIGMITYLYRVKGVKGNHVTDGLFTREFFMAFGILTILLLATFTLIGTSWPLISGMIMENAQSVDISAYNNITGPLAILMGLLIALAPVLSWKRSRASKIKSVVTHLGVSLIIGGGFFFLGMRQAIPLIVSTIAVFVLLVNGQIVVQMARKKSFAFGGYLTHVGLGLMFIGIITSSVYDVSQRISLPKDQDVKIFGYNVRYEGKIADDMGRDHVILQINGQRSSQGKYYWSDYSQAYMVAPAVTNFPTQDLYISPIQVFAAEEQDDKDILKVEIKKHESVNFENYNFHFKDYEMNTHETGAGDMTIKAVVEVKDGDGKYLGDMKPGIKMVGNKKEVLPDNIPGTERMVTLAGVNVEERKLILGIAKVTDNAGEQKRNPEILAAEVSVKPFINILWLGTVIMLFGFLISLYNRTKKQRL</sequence>
<comment type="similarity">
    <text evidence="1">Belongs to the CcmF/CycK/Ccl1/NrfE/CcsA family.</text>
</comment>
<dbReference type="AlphaFoldDB" id="A0A7V1PT38"/>
<evidence type="ECO:0000259" key="4">
    <source>
        <dbReference type="Pfam" id="PF01578"/>
    </source>
</evidence>
<keyword evidence="3" id="KW-0472">Membrane</keyword>
<dbReference type="EMBL" id="DRLD01000023">
    <property type="protein sequence ID" value="HED09208.1"/>
    <property type="molecule type" value="Genomic_DNA"/>
</dbReference>
<name>A0A7V1PT38_CALAY</name>
<dbReference type="GO" id="GO:0020037">
    <property type="term" value="F:heme binding"/>
    <property type="evidence" value="ECO:0007669"/>
    <property type="project" value="InterPro"/>
</dbReference>
<protein>
    <recommendedName>
        <fullName evidence="7">Cytochrome C biogenesis protein</fullName>
    </recommendedName>
</protein>
<evidence type="ECO:0000259" key="5">
    <source>
        <dbReference type="Pfam" id="PF16327"/>
    </source>
</evidence>
<proteinExistence type="inferred from homology"/>
<dbReference type="PRINTS" id="PR01410">
    <property type="entry name" value="CCBIOGENESIS"/>
</dbReference>
<keyword evidence="2" id="KW-0201">Cytochrome c-type biogenesis</keyword>
<dbReference type="Pfam" id="PF16327">
    <property type="entry name" value="CcmF_C"/>
    <property type="match status" value="1"/>
</dbReference>
<feature type="transmembrane region" description="Helical" evidence="3">
    <location>
        <begin position="211"/>
        <end position="233"/>
    </location>
</feature>
<feature type="transmembrane region" description="Helical" evidence="3">
    <location>
        <begin position="39"/>
        <end position="60"/>
    </location>
</feature>
<evidence type="ECO:0008006" key="7">
    <source>
        <dbReference type="Google" id="ProtNLM"/>
    </source>
</evidence>
<evidence type="ECO:0000313" key="6">
    <source>
        <dbReference type="EMBL" id="HED09208.1"/>
    </source>
</evidence>
<accession>A0A7V1PT38</accession>
<dbReference type="Pfam" id="PF01578">
    <property type="entry name" value="Cytochrom_C_asm"/>
    <property type="match status" value="1"/>
</dbReference>
<reference evidence="6" key="1">
    <citation type="journal article" date="2020" name="mSystems">
        <title>Genome- and Community-Level Interaction Insights into Carbon Utilization and Element Cycling Functions of Hydrothermarchaeota in Hydrothermal Sediment.</title>
        <authorList>
            <person name="Zhou Z."/>
            <person name="Liu Y."/>
            <person name="Xu W."/>
            <person name="Pan J."/>
            <person name="Luo Z.H."/>
            <person name="Li M."/>
        </authorList>
    </citation>
    <scope>NUCLEOTIDE SEQUENCE [LARGE SCALE GENOMIC DNA]</scope>
    <source>
        <strain evidence="6">HyVt-456</strain>
    </source>
</reference>
<feature type="transmembrane region" description="Helical" evidence="3">
    <location>
        <begin position="717"/>
        <end position="737"/>
    </location>
</feature>
<dbReference type="GO" id="GO:0016020">
    <property type="term" value="C:membrane"/>
    <property type="evidence" value="ECO:0007669"/>
    <property type="project" value="InterPro"/>
</dbReference>
<dbReference type="GO" id="GO:0015232">
    <property type="term" value="F:heme transmembrane transporter activity"/>
    <property type="evidence" value="ECO:0007669"/>
    <property type="project" value="InterPro"/>
</dbReference>
<dbReference type="InterPro" id="IPR032523">
    <property type="entry name" value="CcmF_C"/>
</dbReference>
<dbReference type="Proteomes" id="UP000886005">
    <property type="component" value="Unassembled WGS sequence"/>
</dbReference>